<accession>A0A382ZAX0</accession>
<protein>
    <submittedName>
        <fullName evidence="1">Uncharacterized protein</fullName>
    </submittedName>
</protein>
<sequence>MMYHLSKFYHIGHKKDMCILNYVNFPVGSRKQ</sequence>
<proteinExistence type="predicted"/>
<gene>
    <name evidence="1" type="ORF">METZ01_LOCUS445284</name>
</gene>
<name>A0A382ZAX0_9ZZZZ</name>
<evidence type="ECO:0000313" key="1">
    <source>
        <dbReference type="EMBL" id="SVD92430.1"/>
    </source>
</evidence>
<organism evidence="1">
    <name type="scientific">marine metagenome</name>
    <dbReference type="NCBI Taxonomy" id="408172"/>
    <lineage>
        <taxon>unclassified sequences</taxon>
        <taxon>metagenomes</taxon>
        <taxon>ecological metagenomes</taxon>
    </lineage>
</organism>
<reference evidence="1" key="1">
    <citation type="submission" date="2018-05" db="EMBL/GenBank/DDBJ databases">
        <authorList>
            <person name="Lanie J.A."/>
            <person name="Ng W.-L."/>
            <person name="Kazmierczak K.M."/>
            <person name="Andrzejewski T.M."/>
            <person name="Davidsen T.M."/>
            <person name="Wayne K.J."/>
            <person name="Tettelin H."/>
            <person name="Glass J.I."/>
            <person name="Rusch D."/>
            <person name="Podicherti R."/>
            <person name="Tsui H.-C.T."/>
            <person name="Winkler M.E."/>
        </authorList>
    </citation>
    <scope>NUCLEOTIDE SEQUENCE</scope>
</reference>
<dbReference type="EMBL" id="UINC01182300">
    <property type="protein sequence ID" value="SVD92430.1"/>
    <property type="molecule type" value="Genomic_DNA"/>
</dbReference>
<dbReference type="AlphaFoldDB" id="A0A382ZAX0"/>